<sequence>MLIIRIANNLLASRLGPPNNSDSEEEMDDLKEIKVQTNDVQSPDRQMSHESETSVRKTIHGEFY</sequence>
<feature type="compositionally biased region" description="Basic and acidic residues" evidence="1">
    <location>
        <begin position="46"/>
        <end position="64"/>
    </location>
</feature>
<feature type="region of interest" description="Disordered" evidence="1">
    <location>
        <begin position="37"/>
        <end position="64"/>
    </location>
</feature>
<organism evidence="2 3">
    <name type="scientific">Heterorhabditis bacteriophora</name>
    <name type="common">Entomopathogenic nematode worm</name>
    <dbReference type="NCBI Taxonomy" id="37862"/>
    <lineage>
        <taxon>Eukaryota</taxon>
        <taxon>Metazoa</taxon>
        <taxon>Ecdysozoa</taxon>
        <taxon>Nematoda</taxon>
        <taxon>Chromadorea</taxon>
        <taxon>Rhabditida</taxon>
        <taxon>Rhabditina</taxon>
        <taxon>Rhabditomorpha</taxon>
        <taxon>Strongyloidea</taxon>
        <taxon>Heterorhabditidae</taxon>
        <taxon>Heterorhabditis</taxon>
    </lineage>
</organism>
<evidence type="ECO:0000313" key="3">
    <source>
        <dbReference type="WBParaSite" id="Hba_17355"/>
    </source>
</evidence>
<dbReference type="AlphaFoldDB" id="A0A1I7XIL4"/>
<reference evidence="3" key="1">
    <citation type="submission" date="2016-11" db="UniProtKB">
        <authorList>
            <consortium name="WormBaseParasite"/>
        </authorList>
    </citation>
    <scope>IDENTIFICATION</scope>
</reference>
<protein>
    <submittedName>
        <fullName evidence="3">Ovule protein</fullName>
    </submittedName>
</protein>
<dbReference type="WBParaSite" id="Hba_17355">
    <property type="protein sequence ID" value="Hba_17355"/>
    <property type="gene ID" value="Hba_17355"/>
</dbReference>
<proteinExistence type="predicted"/>
<dbReference type="Proteomes" id="UP000095283">
    <property type="component" value="Unplaced"/>
</dbReference>
<evidence type="ECO:0000313" key="2">
    <source>
        <dbReference type="Proteomes" id="UP000095283"/>
    </source>
</evidence>
<keyword evidence="2" id="KW-1185">Reference proteome</keyword>
<evidence type="ECO:0000256" key="1">
    <source>
        <dbReference type="SAM" id="MobiDB-lite"/>
    </source>
</evidence>
<name>A0A1I7XIL4_HETBA</name>
<accession>A0A1I7XIL4</accession>